<feature type="compositionally biased region" description="Low complexity" evidence="13">
    <location>
        <begin position="304"/>
        <end position="351"/>
    </location>
</feature>
<keyword evidence="9" id="KW-0115">cAMP biosynthesis</keyword>
<feature type="region of interest" description="Disordered" evidence="13">
    <location>
        <begin position="1"/>
        <end position="371"/>
    </location>
</feature>
<feature type="compositionally biased region" description="Polar residues" evidence="13">
    <location>
        <begin position="232"/>
        <end position="249"/>
    </location>
</feature>
<dbReference type="SMART" id="SM00332">
    <property type="entry name" value="PP2Cc"/>
    <property type="match status" value="1"/>
</dbReference>
<dbReference type="FunFam" id="3.80.10.10:FF:000220">
    <property type="entry name" value="Adenylate cyclase AcyA"/>
    <property type="match status" value="1"/>
</dbReference>
<feature type="compositionally biased region" description="Polar residues" evidence="13">
    <location>
        <begin position="118"/>
        <end position="145"/>
    </location>
</feature>
<keyword evidence="5" id="KW-0433">Leucine-rich repeat</keyword>
<feature type="domain" description="PPM-type phosphatase" evidence="16">
    <location>
        <begin position="1346"/>
        <end position="1634"/>
    </location>
</feature>
<feature type="domain" description="Ras-associating" evidence="15">
    <location>
        <begin position="596"/>
        <end position="686"/>
    </location>
</feature>
<organism evidence="17 18">
    <name type="scientific">[Candida] railenensis</name>
    <dbReference type="NCBI Taxonomy" id="45579"/>
    <lineage>
        <taxon>Eukaryota</taxon>
        <taxon>Fungi</taxon>
        <taxon>Dikarya</taxon>
        <taxon>Ascomycota</taxon>
        <taxon>Saccharomycotina</taxon>
        <taxon>Pichiomycetes</taxon>
        <taxon>Debaryomycetaceae</taxon>
        <taxon>Kurtzmaniella</taxon>
    </lineage>
</organism>
<comment type="catalytic activity">
    <reaction evidence="1">
        <text>ATP = 3',5'-cyclic AMP + diphosphate</text>
        <dbReference type="Rhea" id="RHEA:15389"/>
        <dbReference type="ChEBI" id="CHEBI:30616"/>
        <dbReference type="ChEBI" id="CHEBI:33019"/>
        <dbReference type="ChEBI" id="CHEBI:58165"/>
        <dbReference type="EC" id="4.6.1.1"/>
    </reaction>
</comment>
<dbReference type="SUPFAM" id="SSF81606">
    <property type="entry name" value="PP2C-like"/>
    <property type="match status" value="1"/>
</dbReference>
<dbReference type="SMART" id="SM00314">
    <property type="entry name" value="RA"/>
    <property type="match status" value="1"/>
</dbReference>
<evidence type="ECO:0000256" key="3">
    <source>
        <dbReference type="ARBA" id="ARBA00012201"/>
    </source>
</evidence>
<dbReference type="SUPFAM" id="SSF52058">
    <property type="entry name" value="L domain-like"/>
    <property type="match status" value="2"/>
</dbReference>
<dbReference type="Pfam" id="PF00481">
    <property type="entry name" value="PP2C"/>
    <property type="match status" value="1"/>
</dbReference>
<evidence type="ECO:0000259" key="14">
    <source>
        <dbReference type="PROSITE" id="PS50125"/>
    </source>
</evidence>
<evidence type="ECO:0000256" key="13">
    <source>
        <dbReference type="SAM" id="MobiDB-lite"/>
    </source>
</evidence>
<feature type="compositionally biased region" description="Low complexity" evidence="13">
    <location>
        <begin position="420"/>
        <end position="433"/>
    </location>
</feature>
<feature type="compositionally biased region" description="Polar residues" evidence="13">
    <location>
        <begin position="54"/>
        <end position="90"/>
    </location>
</feature>
<gene>
    <name evidence="17" type="ORF">CLIB1423_20S02102</name>
</gene>
<dbReference type="InterPro" id="IPR048580">
    <property type="entry name" value="CYAA_C"/>
</dbReference>
<dbReference type="PANTHER" id="PTHR48051:SF1">
    <property type="entry name" value="RAS SUPPRESSOR PROTEIN 1"/>
    <property type="match status" value="1"/>
</dbReference>
<feature type="compositionally biased region" description="Low complexity" evidence="13">
    <location>
        <begin position="1106"/>
        <end position="1119"/>
    </location>
</feature>
<comment type="similarity">
    <text evidence="2">Belongs to the adenylyl cyclase class-3 family.</text>
</comment>
<proteinExistence type="inferred from homology"/>
<feature type="compositionally biased region" description="Low complexity" evidence="13">
    <location>
        <begin position="93"/>
        <end position="105"/>
    </location>
</feature>
<dbReference type="Proteomes" id="UP000837801">
    <property type="component" value="Unassembled WGS sequence"/>
</dbReference>
<keyword evidence="8" id="KW-0460">Magnesium</keyword>
<name>A0A9P0QUX0_9ASCO</name>
<dbReference type="EC" id="4.6.1.1" evidence="3"/>
<dbReference type="Gene3D" id="3.80.10.10">
    <property type="entry name" value="Ribonuclease Inhibitor"/>
    <property type="match status" value="4"/>
</dbReference>
<feature type="compositionally biased region" description="Low complexity" evidence="13">
    <location>
        <begin position="501"/>
        <end position="514"/>
    </location>
</feature>
<dbReference type="InterPro" id="IPR000159">
    <property type="entry name" value="RA_dom"/>
</dbReference>
<dbReference type="PROSITE" id="PS51450">
    <property type="entry name" value="LRR"/>
    <property type="match status" value="3"/>
</dbReference>
<dbReference type="CDD" id="cd07302">
    <property type="entry name" value="CHD"/>
    <property type="match status" value="1"/>
</dbReference>
<dbReference type="InterPro" id="IPR001054">
    <property type="entry name" value="A/G_cyclase"/>
</dbReference>
<feature type="compositionally biased region" description="Low complexity" evidence="13">
    <location>
        <begin position="250"/>
        <end position="264"/>
    </location>
</feature>
<accession>A0A9P0QUX0</accession>
<dbReference type="SMART" id="SM00364">
    <property type="entry name" value="LRR_BAC"/>
    <property type="match status" value="12"/>
</dbReference>
<dbReference type="SUPFAM" id="SSF55073">
    <property type="entry name" value="Nucleotide cyclase"/>
    <property type="match status" value="1"/>
</dbReference>
<dbReference type="GO" id="GO:0005737">
    <property type="term" value="C:cytoplasm"/>
    <property type="evidence" value="ECO:0007669"/>
    <property type="project" value="TreeGrafter"/>
</dbReference>
<dbReference type="SMART" id="SM00369">
    <property type="entry name" value="LRR_TYP"/>
    <property type="match status" value="15"/>
</dbReference>
<dbReference type="InterPro" id="IPR055414">
    <property type="entry name" value="LRR_R13L4/SHOC2-like"/>
</dbReference>
<feature type="compositionally biased region" description="Basic residues" evidence="13">
    <location>
        <begin position="529"/>
        <end position="546"/>
    </location>
</feature>
<feature type="region of interest" description="Disordered" evidence="13">
    <location>
        <begin position="383"/>
        <end position="443"/>
    </location>
</feature>
<evidence type="ECO:0000313" key="18">
    <source>
        <dbReference type="Proteomes" id="UP000837801"/>
    </source>
</evidence>
<dbReference type="OrthoDB" id="2021138at2759"/>
<evidence type="ECO:0000256" key="4">
    <source>
        <dbReference type="ARBA" id="ARBA00021420"/>
    </source>
</evidence>
<dbReference type="Pfam" id="PF21187">
    <property type="entry name" value="CYAA_C"/>
    <property type="match status" value="1"/>
</dbReference>
<dbReference type="Gene3D" id="3.60.40.10">
    <property type="entry name" value="PPM-type phosphatase domain"/>
    <property type="match status" value="1"/>
</dbReference>
<dbReference type="CDD" id="cd17214">
    <property type="entry name" value="RA_CYR1_like"/>
    <property type="match status" value="1"/>
</dbReference>
<dbReference type="InterPro" id="IPR001932">
    <property type="entry name" value="PPM-type_phosphatase-like_dom"/>
</dbReference>
<dbReference type="PROSITE" id="PS50200">
    <property type="entry name" value="RA"/>
    <property type="match status" value="1"/>
</dbReference>
<dbReference type="PROSITE" id="PS51746">
    <property type="entry name" value="PPM_2"/>
    <property type="match status" value="1"/>
</dbReference>
<comment type="caution">
    <text evidence="17">The sequence shown here is derived from an EMBL/GenBank/DDBJ whole genome shotgun (WGS) entry which is preliminary data.</text>
</comment>
<dbReference type="Pfam" id="PF23010">
    <property type="entry name" value="RA_3"/>
    <property type="match status" value="1"/>
</dbReference>
<evidence type="ECO:0000256" key="8">
    <source>
        <dbReference type="ARBA" id="ARBA00022842"/>
    </source>
</evidence>
<dbReference type="GO" id="GO:0004016">
    <property type="term" value="F:adenylate cyclase activity"/>
    <property type="evidence" value="ECO:0007669"/>
    <property type="project" value="UniProtKB-EC"/>
</dbReference>
<evidence type="ECO:0000256" key="7">
    <source>
        <dbReference type="ARBA" id="ARBA00022737"/>
    </source>
</evidence>
<dbReference type="SMART" id="SM00044">
    <property type="entry name" value="CYCc"/>
    <property type="match status" value="1"/>
</dbReference>
<keyword evidence="10" id="KW-0456">Lyase</keyword>
<dbReference type="GO" id="GO:0046872">
    <property type="term" value="F:metal ion binding"/>
    <property type="evidence" value="ECO:0007669"/>
    <property type="project" value="UniProtKB-KW"/>
</dbReference>
<evidence type="ECO:0000259" key="15">
    <source>
        <dbReference type="PROSITE" id="PS50200"/>
    </source>
</evidence>
<dbReference type="SMART" id="SM00365">
    <property type="entry name" value="LRR_SD22"/>
    <property type="match status" value="8"/>
</dbReference>
<feature type="region of interest" description="Disordered" evidence="13">
    <location>
        <begin position="1096"/>
        <end position="1130"/>
    </location>
</feature>
<reference evidence="17" key="1">
    <citation type="submission" date="2022-03" db="EMBL/GenBank/DDBJ databases">
        <authorList>
            <person name="Legras J.-L."/>
            <person name="Devillers H."/>
            <person name="Grondin C."/>
        </authorList>
    </citation>
    <scope>NUCLEOTIDE SEQUENCE</scope>
    <source>
        <strain evidence="17">CLIB 1423</strain>
    </source>
</reference>
<feature type="domain" description="Guanylate cyclase" evidence="14">
    <location>
        <begin position="1703"/>
        <end position="1840"/>
    </location>
</feature>
<dbReference type="Pfam" id="PF23598">
    <property type="entry name" value="LRR_14"/>
    <property type="match status" value="1"/>
</dbReference>
<evidence type="ECO:0000256" key="1">
    <source>
        <dbReference type="ARBA" id="ARBA00001593"/>
    </source>
</evidence>
<evidence type="ECO:0000256" key="9">
    <source>
        <dbReference type="ARBA" id="ARBA00022998"/>
    </source>
</evidence>
<dbReference type="PROSITE" id="PS50125">
    <property type="entry name" value="GUANYLATE_CYCLASE_2"/>
    <property type="match status" value="1"/>
</dbReference>
<dbReference type="InterPro" id="IPR036457">
    <property type="entry name" value="PPM-type-like_dom_sf"/>
</dbReference>
<evidence type="ECO:0000259" key="16">
    <source>
        <dbReference type="PROSITE" id="PS51746"/>
    </source>
</evidence>
<feature type="compositionally biased region" description="Low complexity" evidence="13">
    <location>
        <begin position="146"/>
        <end position="157"/>
    </location>
</feature>
<feature type="region of interest" description="Disordered" evidence="13">
    <location>
        <begin position="476"/>
        <end position="555"/>
    </location>
</feature>
<evidence type="ECO:0000256" key="2">
    <source>
        <dbReference type="ARBA" id="ARBA00005381"/>
    </source>
</evidence>
<dbReference type="InterPro" id="IPR032675">
    <property type="entry name" value="LRR_dom_sf"/>
</dbReference>
<evidence type="ECO:0000256" key="6">
    <source>
        <dbReference type="ARBA" id="ARBA00022723"/>
    </source>
</evidence>
<dbReference type="GO" id="GO:0035556">
    <property type="term" value="P:intracellular signal transduction"/>
    <property type="evidence" value="ECO:0007669"/>
    <property type="project" value="InterPro"/>
</dbReference>
<dbReference type="GO" id="GO:0006171">
    <property type="term" value="P:cAMP biosynthetic process"/>
    <property type="evidence" value="ECO:0007669"/>
    <property type="project" value="UniProtKB-KW"/>
</dbReference>
<dbReference type="Pfam" id="PF00211">
    <property type="entry name" value="Guanylate_cyc"/>
    <property type="match status" value="1"/>
</dbReference>
<protein>
    <recommendedName>
        <fullName evidence="4">Adenylate cyclase</fullName>
        <ecNumber evidence="3">4.6.1.1</ecNumber>
    </recommendedName>
    <alternativeName>
        <fullName evidence="11">ATP pyrophosphate-lyase</fullName>
    </alternativeName>
    <alternativeName>
        <fullName evidence="12">Adenylyl cyclase</fullName>
    </alternativeName>
</protein>
<evidence type="ECO:0000256" key="5">
    <source>
        <dbReference type="ARBA" id="ARBA00022614"/>
    </source>
</evidence>
<dbReference type="InterPro" id="IPR003591">
    <property type="entry name" value="Leu-rich_rpt_typical-subtyp"/>
</dbReference>
<feature type="compositionally biased region" description="Polar residues" evidence="13">
    <location>
        <begin position="386"/>
        <end position="407"/>
    </location>
</feature>
<feature type="compositionally biased region" description="Low complexity" evidence="13">
    <location>
        <begin position="271"/>
        <end position="282"/>
    </location>
</feature>
<dbReference type="Gene3D" id="3.30.70.1230">
    <property type="entry name" value="Nucleotide cyclase"/>
    <property type="match status" value="1"/>
</dbReference>
<feature type="compositionally biased region" description="Basic and acidic residues" evidence="13">
    <location>
        <begin position="33"/>
        <end position="43"/>
    </location>
</feature>
<keyword evidence="6" id="KW-0479">Metal-binding</keyword>
<dbReference type="InterPro" id="IPR029787">
    <property type="entry name" value="Nucleotide_cyclase"/>
</dbReference>
<dbReference type="CDD" id="cd00143">
    <property type="entry name" value="PP2Cc"/>
    <property type="match status" value="1"/>
</dbReference>
<feature type="compositionally biased region" description="Polar residues" evidence="13">
    <location>
        <begin position="1"/>
        <end position="32"/>
    </location>
</feature>
<evidence type="ECO:0000256" key="12">
    <source>
        <dbReference type="ARBA" id="ARBA00032637"/>
    </source>
</evidence>
<dbReference type="InterPro" id="IPR050216">
    <property type="entry name" value="LRR_domain-containing"/>
</dbReference>
<keyword evidence="7" id="KW-0677">Repeat</keyword>
<dbReference type="InterPro" id="IPR001611">
    <property type="entry name" value="Leu-rich_rpt"/>
</dbReference>
<evidence type="ECO:0000313" key="17">
    <source>
        <dbReference type="EMBL" id="CAH2355014.1"/>
    </source>
</evidence>
<keyword evidence="18" id="KW-1185">Reference proteome</keyword>
<dbReference type="EMBL" id="CAKXYY010000020">
    <property type="protein sequence ID" value="CAH2355014.1"/>
    <property type="molecule type" value="Genomic_DNA"/>
</dbReference>
<sequence>MKLNMSTAAGQLEPTTSYPAETPLSPTNMSYTSDKRGEVDRAGSPKPLPEINEADNSSGSSSTKPHFNTSYNESSGANSTLDLEQLSNYLRKSASAESGAGSSEMGDGDGNGNGNGLNRPNTAGRRSNTSPENLYSPRSSIVAANSSMETPMSTTSSVNSNDGVHSQLKDNYKGFHANHRGKSVVNVPPLTQPIKPRFKKKSGSLLGKLIYSSRRDSENPAGSSTDHHEDTAANNHRSSSLSIPVSSQNSTRSSSIGTTGTSLSFNPQRRSTSSSTGSSSSASHKHKFRIPSLSLDHHGGASQGGSVSSASGVGHNNDTLNLSSHHSRNSLQPSLGSGNSDSSSRSPGSVSEMTVPETVPEAPEKIGSTFDLDVNEMHGIVKSPVIGNNNSNELPNISAKSSNTRPSITDIMGDDDDTALGSGRTQSSTSLSSEANGGRKPLLPSHSSSAFAFDNAHSSVGKAAWKAPDSWDVKFDAKPMDPNAEANDLKDGEDDDDDGASHCSSESTFSYSSEEPTEIIDENKIQSHEHHHHHHHHHQHRHHNQSKAKEASNSISTTRTNLPVLYGSRHLSHIVQPGMIDTNANNVLHSFPVKGPNHIVRIFKQDNTFTTILCPLETTTAELLTIVQRKFFLESVANYQISVHIGNCVKVLESFEKPLKIQMGLLLLSGYSINDNLDKIGREDLSFVCKFVLEDIYLRNLTHEEETILSKDYVEVNISGLNLKNIPIIFHQHTYEIEKLNVADNPSIYIPLDFIQSCNNLTSIIFSRNGCSKFPMNFLEAKKLTQLDMQKNFLDELPSKFGNHLKNLTHLKLNSNQLSTLPKSFGKLKNLVSLNLSSNYFNSYPEAVSELINLADLDLSYNDLSVLPDSISKLQNLAKLNLCTNKLEKSLPEFFTNFKSLKRLDIRYNQISNIDVLGTLPSLEVAYASKNNISGFSDRMENLRLLHFDRNPITDLQFENLLPILTVLDLSKAKITSVPPEFIKKIPNIEKLVLDKNHLVTLPDELGDLPKLAFLSLYGNNLQVLPSTIGHLTSLQSLDLHSNNLQSLPNEIWNLKSLTVLNVSSNMLTNFPKPPLSVAKRISSSINFKSLISEATGGPVADSRRGSVTTSSSASTPRTPSDELDGADGYIQSGPGGVGLSSQSQSLADSLTVLTLADNRLNDECFESISFLVELKSLNLSYNFLLEIPEGAVGRMTKLAEIFLSGNELTSLPTDDLENMKSLRLLHLNNNKLVSLPAELSKIPNLQTLDVGSNQLKYNISNWPYDWNWQWNKALKYLNFSGNKRFEIKQSHIKNPETGEDFDSLLVLKNLKVLGLIDVTLTTSSVPDQNSEMRIRTTASELENIGYGVSDSMGMRDIVSSRDIFIQKFRGNENEVLIFSVDGKLGSTQMGHRISSVAKSVFVPNFTEELNKLKSTDTVQDAIRRAFLSMNKEINGYLSAQKNLSESAPSTAAPVATKFESLRSLDLRDDGFSGASVTVVYIKDKKLYTANIGDIEALLCRNNGDHVLLTNKHDPTNRSEFERIRASGGYVSGDGALDGELPISRGVGFFNYLPHTHSGPDVSEYEVSNSSGSGGINDMIIIGTKVLWDYITYELAVDILREEKDDPMRAAQKLRDYAICYGATDKINVMVITLGENQKSNQLNNLMRSKYSNNNNLYSNMLKDGSEMYNPTAKKRRDRNQQAGDSTLRRLEDEIDPPIGEIALVFTDIKNSTLLWDTYPVAMRSAIKIHNQIMRRQLRLVGGYEVKTEGDAFMVSFPSPSSALLWCFNVQQQLIVADWPTEILDTETCCEITDSNENMIYRGISVRMGIHWGSPVYELDVVTRRMDYFGPMVNRTSRVNAVADGGQIAVSSDFLDEIKGLNKIHQDIRAGKITLQEAYSGNVKVGEVIERELSQLDEIGCAFFEIGERKLKGLEIPELITLAYPEKLKVRYEIYVNNKRMLEEAEENGEEAVAGKHLVGGETGSRLVGSIPVECIYGLRSISLRLENIAIFLSEGLPPNDTFKDTSSSKISEAISFKEADMVGMLNHIVSRIENNVALVHLRQEMDKIKGGTGRISDCESGAVWDVISEMAAMLNELKKLQ</sequence>
<dbReference type="Pfam" id="PF13855">
    <property type="entry name" value="LRR_8"/>
    <property type="match status" value="3"/>
</dbReference>
<evidence type="ECO:0000256" key="10">
    <source>
        <dbReference type="ARBA" id="ARBA00023239"/>
    </source>
</evidence>
<dbReference type="PANTHER" id="PTHR48051">
    <property type="match status" value="1"/>
</dbReference>
<dbReference type="InterPro" id="IPR055071">
    <property type="entry name" value="RA_PHLPP-like"/>
</dbReference>
<evidence type="ECO:0000256" key="11">
    <source>
        <dbReference type="ARBA" id="ARBA00032597"/>
    </source>
</evidence>